<gene>
    <name evidence="5" type="ORF">SAMN05443507_101222</name>
</gene>
<protein>
    <submittedName>
        <fullName evidence="5">Catabolite repression HPr-like protein/phosphocarrier protein</fullName>
    </submittedName>
</protein>
<proteinExistence type="predicted"/>
<organism evidence="5 6">
    <name type="scientific">Alicyclobacillus tolerans</name>
    <dbReference type="NCBI Taxonomy" id="90970"/>
    <lineage>
        <taxon>Bacteria</taxon>
        <taxon>Bacillati</taxon>
        <taxon>Bacillota</taxon>
        <taxon>Bacilli</taxon>
        <taxon>Bacillales</taxon>
        <taxon>Alicyclobacillaceae</taxon>
        <taxon>Alicyclobacillus</taxon>
    </lineage>
</organism>
<keyword evidence="2" id="KW-0963">Cytoplasm</keyword>
<dbReference type="InterPro" id="IPR035895">
    <property type="entry name" value="HPr-like_sf"/>
</dbReference>
<evidence type="ECO:0000313" key="5">
    <source>
        <dbReference type="EMBL" id="SHJ57173.1"/>
    </source>
</evidence>
<evidence type="ECO:0000259" key="4">
    <source>
        <dbReference type="PROSITE" id="PS51350"/>
    </source>
</evidence>
<dbReference type="PROSITE" id="PS51350">
    <property type="entry name" value="PTS_HPR_DOM"/>
    <property type="match status" value="1"/>
</dbReference>
<dbReference type="Pfam" id="PF00381">
    <property type="entry name" value="PTS-HPr"/>
    <property type="match status" value="1"/>
</dbReference>
<dbReference type="PANTHER" id="PTHR33705">
    <property type="entry name" value="PHOSPHOCARRIER PROTEIN HPR"/>
    <property type="match status" value="1"/>
</dbReference>
<dbReference type="AlphaFoldDB" id="A0A1M6KDY9"/>
<dbReference type="Gene3D" id="3.30.1340.10">
    <property type="entry name" value="HPr-like"/>
    <property type="match status" value="1"/>
</dbReference>
<dbReference type="OrthoDB" id="9809047at2"/>
<dbReference type="PANTHER" id="PTHR33705:SF2">
    <property type="entry name" value="PHOSPHOCARRIER PROTEIN NPR"/>
    <property type="match status" value="1"/>
</dbReference>
<dbReference type="InterPro" id="IPR002114">
    <property type="entry name" value="PTS_HPr_Ser_P_site"/>
</dbReference>
<accession>A0A1M6KDY9</accession>
<dbReference type="EMBL" id="FRAF01000001">
    <property type="protein sequence ID" value="SHJ57173.1"/>
    <property type="molecule type" value="Genomic_DNA"/>
</dbReference>
<sequence length="85" mass="9066">MREKDVQIQLVQGLSARSAANFVKTASSFSSDVKIGKNGQFVDAKSILGVMSMAFAKGEQITLRVDGSDEEAALDSLVSLLESNE</sequence>
<reference evidence="6" key="1">
    <citation type="submission" date="2016-11" db="EMBL/GenBank/DDBJ databases">
        <authorList>
            <person name="Varghese N."/>
            <person name="Submissions S."/>
        </authorList>
    </citation>
    <scope>NUCLEOTIDE SEQUENCE [LARGE SCALE GENOMIC DNA]</scope>
    <source>
        <strain evidence="6">USBA-503</strain>
    </source>
</reference>
<name>A0A1M6KDY9_9BACL</name>
<keyword evidence="6" id="KW-1185">Reference proteome</keyword>
<dbReference type="SUPFAM" id="SSF55594">
    <property type="entry name" value="HPr-like"/>
    <property type="match status" value="1"/>
</dbReference>
<evidence type="ECO:0000256" key="3">
    <source>
        <dbReference type="ARBA" id="ARBA00022683"/>
    </source>
</evidence>
<dbReference type="STRING" id="1830138.SAMN05443507_101222"/>
<dbReference type="Proteomes" id="UP000184016">
    <property type="component" value="Unassembled WGS sequence"/>
</dbReference>
<comment type="subcellular location">
    <subcellularLocation>
        <location evidence="1">Cytoplasm</location>
    </subcellularLocation>
</comment>
<dbReference type="InterPro" id="IPR000032">
    <property type="entry name" value="HPr-like"/>
</dbReference>
<evidence type="ECO:0000256" key="1">
    <source>
        <dbReference type="ARBA" id="ARBA00004496"/>
    </source>
</evidence>
<feature type="domain" description="HPr" evidence="4">
    <location>
        <begin position="1"/>
        <end position="85"/>
    </location>
</feature>
<dbReference type="InterPro" id="IPR050399">
    <property type="entry name" value="HPr"/>
</dbReference>
<evidence type="ECO:0000313" key="6">
    <source>
        <dbReference type="Proteomes" id="UP000184016"/>
    </source>
</evidence>
<dbReference type="GO" id="GO:0009401">
    <property type="term" value="P:phosphoenolpyruvate-dependent sugar phosphotransferase system"/>
    <property type="evidence" value="ECO:0007669"/>
    <property type="project" value="UniProtKB-KW"/>
</dbReference>
<dbReference type="NCBIfam" id="TIGR01003">
    <property type="entry name" value="PTS_HPr_family"/>
    <property type="match status" value="1"/>
</dbReference>
<dbReference type="PROSITE" id="PS00589">
    <property type="entry name" value="PTS_HPR_SER"/>
    <property type="match status" value="1"/>
</dbReference>
<dbReference type="GO" id="GO:0005737">
    <property type="term" value="C:cytoplasm"/>
    <property type="evidence" value="ECO:0007669"/>
    <property type="project" value="UniProtKB-SubCell"/>
</dbReference>
<dbReference type="PRINTS" id="PR00107">
    <property type="entry name" value="PHOSPHOCPHPR"/>
</dbReference>
<dbReference type="RefSeq" id="WP_072872705.1">
    <property type="nucleotide sequence ID" value="NZ_FRAF01000001.1"/>
</dbReference>
<keyword evidence="3" id="KW-0598">Phosphotransferase system</keyword>
<evidence type="ECO:0000256" key="2">
    <source>
        <dbReference type="ARBA" id="ARBA00022490"/>
    </source>
</evidence>